<dbReference type="RefSeq" id="WP_015691671.1">
    <property type="nucleotide sequence ID" value="NC_016940.1"/>
</dbReference>
<evidence type="ECO:0000313" key="3">
    <source>
        <dbReference type="Proteomes" id="UP000007519"/>
    </source>
</evidence>
<sequence length="159" mass="18236">MRIFIFLVLLLSLFACQKGQTVHSKWGQYSLQFPAPADSILQKDVEAYFYKSPDSIWEYQAACMQLSKEQQALSSDSLFEALLLGAALRLKPLSIQREEGPWPQKSKRYTLLGFDAAAVYELYRKEDKVYQLLIVNKQPQEVGPKEIEAFMGSFSLKEE</sequence>
<protein>
    <recommendedName>
        <fullName evidence="4">Lipoprotein</fullName>
    </recommendedName>
</protein>
<name>H6L5B2_SAPGL</name>
<dbReference type="STRING" id="984262.SGRA_1291"/>
<dbReference type="Proteomes" id="UP000007519">
    <property type="component" value="Chromosome"/>
</dbReference>
<organism evidence="2 3">
    <name type="scientific">Saprospira grandis (strain Lewin)</name>
    <dbReference type="NCBI Taxonomy" id="984262"/>
    <lineage>
        <taxon>Bacteria</taxon>
        <taxon>Pseudomonadati</taxon>
        <taxon>Bacteroidota</taxon>
        <taxon>Saprospiria</taxon>
        <taxon>Saprospirales</taxon>
        <taxon>Saprospiraceae</taxon>
        <taxon>Saprospira</taxon>
    </lineage>
</organism>
<dbReference type="HOGENOM" id="CLU_1659513_0_0_10"/>
<accession>H6L5B2</accession>
<dbReference type="PROSITE" id="PS51257">
    <property type="entry name" value="PROKAR_LIPOPROTEIN"/>
    <property type="match status" value="1"/>
</dbReference>
<keyword evidence="1" id="KW-0732">Signal</keyword>
<dbReference type="EMBL" id="CP002831">
    <property type="protein sequence ID" value="AFC24026.1"/>
    <property type="molecule type" value="Genomic_DNA"/>
</dbReference>
<dbReference type="OrthoDB" id="9832462at2"/>
<dbReference type="KEGG" id="sgn:SGRA_1291"/>
<feature type="chain" id="PRO_5003604864" description="Lipoprotein" evidence="1">
    <location>
        <begin position="18"/>
        <end position="159"/>
    </location>
</feature>
<reference evidence="2 3" key="1">
    <citation type="journal article" date="2012" name="Stand. Genomic Sci.">
        <title>Complete genome sequencing and analysis of Saprospira grandis str. Lewin, a predatory marine bacterium.</title>
        <authorList>
            <person name="Saw J.H."/>
            <person name="Yuryev A."/>
            <person name="Kanbe M."/>
            <person name="Hou S."/>
            <person name="Young A.G."/>
            <person name="Aizawa S."/>
            <person name="Alam M."/>
        </authorList>
    </citation>
    <scope>NUCLEOTIDE SEQUENCE [LARGE SCALE GENOMIC DNA]</scope>
    <source>
        <strain evidence="2 3">Lewin</strain>
    </source>
</reference>
<dbReference type="AlphaFoldDB" id="H6L5B2"/>
<evidence type="ECO:0000313" key="2">
    <source>
        <dbReference type="EMBL" id="AFC24026.1"/>
    </source>
</evidence>
<proteinExistence type="predicted"/>
<evidence type="ECO:0000256" key="1">
    <source>
        <dbReference type="SAM" id="SignalP"/>
    </source>
</evidence>
<keyword evidence="3" id="KW-1185">Reference proteome</keyword>
<feature type="signal peptide" evidence="1">
    <location>
        <begin position="1"/>
        <end position="17"/>
    </location>
</feature>
<gene>
    <name evidence="2" type="ordered locus">SGRA_1291</name>
</gene>
<evidence type="ECO:0008006" key="4">
    <source>
        <dbReference type="Google" id="ProtNLM"/>
    </source>
</evidence>